<sequence length="39" mass="4525">MGCLRCRGLDYEEEELNTLSVVVTFHNEARSTLLRTLVR</sequence>
<dbReference type="GO" id="GO:0016740">
    <property type="term" value="F:transferase activity"/>
    <property type="evidence" value="ECO:0007669"/>
    <property type="project" value="UniProtKB-KW"/>
</dbReference>
<keyword evidence="2" id="KW-1185">Reference proteome</keyword>
<dbReference type="Proteomes" id="UP000324222">
    <property type="component" value="Unassembled WGS sequence"/>
</dbReference>
<reference evidence="1 2" key="1">
    <citation type="submission" date="2019-05" db="EMBL/GenBank/DDBJ databases">
        <title>Another draft genome of Portunus trituberculatus and its Hox gene families provides insights of decapod evolution.</title>
        <authorList>
            <person name="Jeong J.-H."/>
            <person name="Song I."/>
            <person name="Kim S."/>
            <person name="Choi T."/>
            <person name="Kim D."/>
            <person name="Ryu S."/>
            <person name="Kim W."/>
        </authorList>
    </citation>
    <scope>NUCLEOTIDE SEQUENCE [LARGE SCALE GENOMIC DNA]</scope>
    <source>
        <tissue evidence="1">Muscle</tissue>
    </source>
</reference>
<name>A0A5B7IUI8_PORTR</name>
<comment type="caution">
    <text evidence="1">The sequence shown here is derived from an EMBL/GenBank/DDBJ whole genome shotgun (WGS) entry which is preliminary data.</text>
</comment>
<dbReference type="Gene3D" id="3.90.550.10">
    <property type="entry name" value="Spore Coat Polysaccharide Biosynthesis Protein SpsA, Chain A"/>
    <property type="match status" value="1"/>
</dbReference>
<evidence type="ECO:0000313" key="1">
    <source>
        <dbReference type="EMBL" id="MPC88310.1"/>
    </source>
</evidence>
<keyword evidence="1" id="KW-0808">Transferase</keyword>
<protein>
    <submittedName>
        <fullName evidence="1">Polypeptide N-acetylgalactosaminyltransferase 2</fullName>
    </submittedName>
</protein>
<dbReference type="InterPro" id="IPR029044">
    <property type="entry name" value="Nucleotide-diphossugar_trans"/>
</dbReference>
<proteinExistence type="predicted"/>
<gene>
    <name evidence="1" type="primary">pgant2_1</name>
    <name evidence="1" type="ORF">E2C01_083211</name>
</gene>
<organism evidence="1 2">
    <name type="scientific">Portunus trituberculatus</name>
    <name type="common">Swimming crab</name>
    <name type="synonym">Neptunus trituberculatus</name>
    <dbReference type="NCBI Taxonomy" id="210409"/>
    <lineage>
        <taxon>Eukaryota</taxon>
        <taxon>Metazoa</taxon>
        <taxon>Ecdysozoa</taxon>
        <taxon>Arthropoda</taxon>
        <taxon>Crustacea</taxon>
        <taxon>Multicrustacea</taxon>
        <taxon>Malacostraca</taxon>
        <taxon>Eumalacostraca</taxon>
        <taxon>Eucarida</taxon>
        <taxon>Decapoda</taxon>
        <taxon>Pleocyemata</taxon>
        <taxon>Brachyura</taxon>
        <taxon>Eubrachyura</taxon>
        <taxon>Portunoidea</taxon>
        <taxon>Portunidae</taxon>
        <taxon>Portuninae</taxon>
        <taxon>Portunus</taxon>
    </lineage>
</organism>
<dbReference type="EMBL" id="VSRR010077414">
    <property type="protein sequence ID" value="MPC88310.1"/>
    <property type="molecule type" value="Genomic_DNA"/>
</dbReference>
<evidence type="ECO:0000313" key="2">
    <source>
        <dbReference type="Proteomes" id="UP000324222"/>
    </source>
</evidence>
<dbReference type="AlphaFoldDB" id="A0A5B7IUI8"/>
<accession>A0A5B7IUI8</accession>